<evidence type="ECO:0000313" key="3">
    <source>
        <dbReference type="Proteomes" id="UP001341840"/>
    </source>
</evidence>
<protein>
    <submittedName>
        <fullName evidence="2">Uncharacterized protein</fullName>
    </submittedName>
</protein>
<reference evidence="2 3" key="1">
    <citation type="journal article" date="2023" name="Plants (Basel)">
        <title>Bridging the Gap: Combining Genomics and Transcriptomics Approaches to Understand Stylosanthes scabra, an Orphan Legume from the Brazilian Caatinga.</title>
        <authorList>
            <person name="Ferreira-Neto J.R.C."/>
            <person name="da Silva M.D."/>
            <person name="Binneck E."/>
            <person name="de Melo N.F."/>
            <person name="da Silva R.H."/>
            <person name="de Melo A.L.T.M."/>
            <person name="Pandolfi V."/>
            <person name="Bustamante F.O."/>
            <person name="Brasileiro-Vidal A.C."/>
            <person name="Benko-Iseppon A.M."/>
        </authorList>
    </citation>
    <scope>NUCLEOTIDE SEQUENCE [LARGE SCALE GENOMIC DNA]</scope>
    <source>
        <tissue evidence="2">Leaves</tissue>
    </source>
</reference>
<keyword evidence="3" id="KW-1185">Reference proteome</keyword>
<proteinExistence type="predicted"/>
<sequence length="140" mass="16160">MSSSKDQVKLRRSSRGKGVRLSRELYMKMNIFEKGHLAPLLFVIACDMRSGVFYYEYEVHKEYDDADAEQIVELGTLKIRRYHFKDEKFTRSVHSGRFDLDRPYEFPIAMLGGDCLFGTPRSTPSSNVMPSRAPRTGPSR</sequence>
<dbReference type="Proteomes" id="UP001341840">
    <property type="component" value="Unassembled WGS sequence"/>
</dbReference>
<organism evidence="2 3">
    <name type="scientific">Stylosanthes scabra</name>
    <dbReference type="NCBI Taxonomy" id="79078"/>
    <lineage>
        <taxon>Eukaryota</taxon>
        <taxon>Viridiplantae</taxon>
        <taxon>Streptophyta</taxon>
        <taxon>Embryophyta</taxon>
        <taxon>Tracheophyta</taxon>
        <taxon>Spermatophyta</taxon>
        <taxon>Magnoliopsida</taxon>
        <taxon>eudicotyledons</taxon>
        <taxon>Gunneridae</taxon>
        <taxon>Pentapetalae</taxon>
        <taxon>rosids</taxon>
        <taxon>fabids</taxon>
        <taxon>Fabales</taxon>
        <taxon>Fabaceae</taxon>
        <taxon>Papilionoideae</taxon>
        <taxon>50 kb inversion clade</taxon>
        <taxon>dalbergioids sensu lato</taxon>
        <taxon>Dalbergieae</taxon>
        <taxon>Pterocarpus clade</taxon>
        <taxon>Stylosanthes</taxon>
    </lineage>
</organism>
<feature type="region of interest" description="Disordered" evidence="1">
    <location>
        <begin position="121"/>
        <end position="140"/>
    </location>
</feature>
<comment type="caution">
    <text evidence="2">The sequence shown here is derived from an EMBL/GenBank/DDBJ whole genome shotgun (WGS) entry which is preliminary data.</text>
</comment>
<evidence type="ECO:0000256" key="1">
    <source>
        <dbReference type="SAM" id="MobiDB-lite"/>
    </source>
</evidence>
<dbReference type="EMBL" id="JASCZI010182883">
    <property type="protein sequence ID" value="MED6188761.1"/>
    <property type="molecule type" value="Genomic_DNA"/>
</dbReference>
<gene>
    <name evidence="2" type="ORF">PIB30_088986</name>
</gene>
<evidence type="ECO:0000313" key="2">
    <source>
        <dbReference type="EMBL" id="MED6188761.1"/>
    </source>
</evidence>
<accession>A0ABU6WS99</accession>
<name>A0ABU6WS99_9FABA</name>